<dbReference type="PATRIC" id="fig|1053236.3.peg.6162"/>
<gene>
    <name evidence="1" type="ORF">IK1_05798</name>
</gene>
<protein>
    <recommendedName>
        <fullName evidence="3">GIY-YIG domain-containing protein</fullName>
    </recommendedName>
</protein>
<evidence type="ECO:0000313" key="1">
    <source>
        <dbReference type="EMBL" id="EOP32586.1"/>
    </source>
</evidence>
<evidence type="ECO:0008006" key="3">
    <source>
        <dbReference type="Google" id="ProtNLM"/>
    </source>
</evidence>
<dbReference type="HOGENOM" id="CLU_074038_0_0_9"/>
<dbReference type="SUPFAM" id="SSF82771">
    <property type="entry name" value="GIY-YIG endonuclease"/>
    <property type="match status" value="1"/>
</dbReference>
<dbReference type="Proteomes" id="UP000014020">
    <property type="component" value="Unassembled WGS sequence"/>
</dbReference>
<dbReference type="Gene3D" id="3.40.1440.10">
    <property type="entry name" value="GIY-YIG endonuclease"/>
    <property type="match status" value="1"/>
</dbReference>
<dbReference type="AlphaFoldDB" id="R8MEL7"/>
<comment type="caution">
    <text evidence="1">The sequence shown here is derived from an EMBL/GenBank/DDBJ whole genome shotgun (WGS) entry which is preliminary data.</text>
</comment>
<organism evidence="1 2">
    <name type="scientific">Bacillus cereus (strain VD146)</name>
    <dbReference type="NCBI Taxonomy" id="1053236"/>
    <lineage>
        <taxon>Bacteria</taxon>
        <taxon>Bacillati</taxon>
        <taxon>Bacillota</taxon>
        <taxon>Bacilli</taxon>
        <taxon>Bacillales</taxon>
        <taxon>Bacillaceae</taxon>
        <taxon>Bacillus</taxon>
        <taxon>Bacillus cereus group</taxon>
    </lineage>
</organism>
<dbReference type="RefSeq" id="WP_016121246.1">
    <property type="nucleotide sequence ID" value="NZ_KB976684.1"/>
</dbReference>
<evidence type="ECO:0000313" key="2">
    <source>
        <dbReference type="Proteomes" id="UP000014020"/>
    </source>
</evidence>
<dbReference type="InterPro" id="IPR035901">
    <property type="entry name" value="GIY-YIG_endonuc_sf"/>
</dbReference>
<accession>R8MEL7</accession>
<proteinExistence type="predicted"/>
<sequence length="325" mass="38132">MLTEDELNWIRHVLNDYEPGISASYFYRRNTIIERNNNKGIVRKELDSLRKKMIKYTPQELLVLKSKKVRESWDVNNFSGIYIIHNCVKDLHYIGQAEKVFDRAYTHFVKNPEWYGLNVQFNLPEIYHDYNFGDKFSISLIPLGYTAFSTLNELEDNAIRAYDSLVPNGYNKNPGNVMDKPIFENDDFEKAANLILDKIKGTEIFLTLTNDRKRFQYSINLLSELGLPTKNSVFANNLAGLIKAYQKDNKKSNLNKGKQEDKLQDRQLKYVIGKYIIPEKEFDFNEIRTQEELNDIQEGFEKFNKLSDKELTELFLSIRNGTFEL</sequence>
<dbReference type="EMBL" id="AHFE01000074">
    <property type="protein sequence ID" value="EOP32586.1"/>
    <property type="molecule type" value="Genomic_DNA"/>
</dbReference>
<name>R8MEL7_BACCX</name>
<reference evidence="2" key="1">
    <citation type="submission" date="2012-12" db="EMBL/GenBank/DDBJ databases">
        <title>The genome sequence of Bacillus cereus VD146.</title>
        <authorList>
            <consortium name="The Broad Institute Genome Sequencing Platform"/>
            <consortium name="The Broad Institute Genome Sequencing Center for Infectious Disease"/>
            <person name="Feldgarden M."/>
            <person name="Van der Auwera G.A."/>
            <person name="Mahillon J."/>
            <person name="Duprez V."/>
            <person name="Timmery S."/>
            <person name="Mattelet C."/>
            <person name="Dierick K."/>
            <person name="Sun M."/>
            <person name="Yu Z."/>
            <person name="Zhu L."/>
            <person name="Hu X."/>
            <person name="Shank E.B."/>
            <person name="Swiecicka I."/>
            <person name="Hansen B.M."/>
            <person name="Andrup L."/>
            <person name="Walker B."/>
            <person name="Young S.K."/>
            <person name="Zeng Q."/>
            <person name="Gargeya S."/>
            <person name="Fitzgerald M."/>
            <person name="Haas B."/>
            <person name="Abouelleil A."/>
            <person name="Alvarado L."/>
            <person name="Arachchi H.M."/>
            <person name="Berlin A.M."/>
            <person name="Chapman S.B."/>
            <person name="Dewar J."/>
            <person name="Goldberg J."/>
            <person name="Griggs A."/>
            <person name="Gujja S."/>
            <person name="Hansen M."/>
            <person name="Howarth C."/>
            <person name="Imamovic A."/>
            <person name="Larimer J."/>
            <person name="McCowan C."/>
            <person name="Murphy C."/>
            <person name="Neiman D."/>
            <person name="Pearson M."/>
            <person name="Priest M."/>
            <person name="Roberts A."/>
            <person name="Saif S."/>
            <person name="Shea T."/>
            <person name="Sisk P."/>
            <person name="Sykes S."/>
            <person name="Wortman J."/>
            <person name="Nusbaum C."/>
            <person name="Birren B."/>
        </authorList>
    </citation>
    <scope>NUCLEOTIDE SEQUENCE [LARGE SCALE GENOMIC DNA]</scope>
    <source>
        <strain evidence="2">VD146</strain>
    </source>
</reference>